<feature type="transmembrane region" description="Helical" evidence="1">
    <location>
        <begin position="209"/>
        <end position="230"/>
    </location>
</feature>
<proteinExistence type="predicted"/>
<dbReference type="PANTHER" id="PTHR22911:SF79">
    <property type="entry name" value="MOBA-LIKE NTP TRANSFERASE DOMAIN-CONTAINING PROTEIN"/>
    <property type="match status" value="1"/>
</dbReference>
<evidence type="ECO:0000259" key="2">
    <source>
        <dbReference type="Pfam" id="PF00892"/>
    </source>
</evidence>
<dbReference type="SUPFAM" id="SSF103481">
    <property type="entry name" value="Multidrug resistance efflux transporter EmrE"/>
    <property type="match status" value="2"/>
</dbReference>
<keyword evidence="4" id="KW-1185">Reference proteome</keyword>
<dbReference type="Proteomes" id="UP000007013">
    <property type="component" value="Chromosome"/>
</dbReference>
<protein>
    <recommendedName>
        <fullName evidence="2">EamA domain-containing protein</fullName>
    </recommendedName>
</protein>
<dbReference type="InterPro" id="IPR000620">
    <property type="entry name" value="EamA_dom"/>
</dbReference>
<feature type="domain" description="EamA" evidence="2">
    <location>
        <begin position="22"/>
        <end position="145"/>
    </location>
</feature>
<feature type="transmembrane region" description="Helical" evidence="1">
    <location>
        <begin position="242"/>
        <end position="262"/>
    </location>
</feature>
<dbReference type="EMBL" id="CP001032">
    <property type="protein sequence ID" value="ACB74195.1"/>
    <property type="molecule type" value="Genomic_DNA"/>
</dbReference>
<keyword evidence="1" id="KW-0812">Transmembrane</keyword>
<feature type="transmembrane region" description="Helical" evidence="1">
    <location>
        <begin position="20"/>
        <end position="39"/>
    </location>
</feature>
<reference evidence="3 4" key="1">
    <citation type="journal article" date="2011" name="J. Bacteriol.">
        <title>Genome sequence of the verrucomicrobium Opitutus terrae PB90-1, an abundant inhabitant of rice paddy soil ecosystems.</title>
        <authorList>
            <person name="van Passel M.W."/>
            <person name="Kant R."/>
            <person name="Palva A."/>
            <person name="Copeland A."/>
            <person name="Lucas S."/>
            <person name="Lapidus A."/>
            <person name="Glavina del Rio T."/>
            <person name="Pitluck S."/>
            <person name="Goltsman E."/>
            <person name="Clum A."/>
            <person name="Sun H."/>
            <person name="Schmutz J."/>
            <person name="Larimer F.W."/>
            <person name="Land M.L."/>
            <person name="Hauser L."/>
            <person name="Kyrpides N."/>
            <person name="Mikhailova N."/>
            <person name="Richardson P.P."/>
            <person name="Janssen P.H."/>
            <person name="de Vos W.M."/>
            <person name="Smidt H."/>
        </authorList>
    </citation>
    <scope>NUCLEOTIDE SEQUENCE [LARGE SCALE GENOMIC DNA]</scope>
    <source>
        <strain evidence="4">DSM 11246 / JCM 15787 / PB90-1</strain>
    </source>
</reference>
<evidence type="ECO:0000256" key="1">
    <source>
        <dbReference type="SAM" id="Phobius"/>
    </source>
</evidence>
<feature type="transmembrane region" description="Helical" evidence="1">
    <location>
        <begin position="76"/>
        <end position="94"/>
    </location>
</feature>
<accession>B1ZWR8</accession>
<dbReference type="PANTHER" id="PTHR22911">
    <property type="entry name" value="ACYL-MALONYL CONDENSING ENZYME-RELATED"/>
    <property type="match status" value="1"/>
</dbReference>
<organism evidence="3 4">
    <name type="scientific">Opitutus terrae (strain DSM 11246 / JCM 15787 / PB90-1)</name>
    <dbReference type="NCBI Taxonomy" id="452637"/>
    <lineage>
        <taxon>Bacteria</taxon>
        <taxon>Pseudomonadati</taxon>
        <taxon>Verrucomicrobiota</taxon>
        <taxon>Opitutia</taxon>
        <taxon>Opitutales</taxon>
        <taxon>Opitutaceae</taxon>
        <taxon>Opitutus</taxon>
    </lineage>
</organism>
<dbReference type="Pfam" id="PF00892">
    <property type="entry name" value="EamA"/>
    <property type="match status" value="2"/>
</dbReference>
<feature type="transmembrane region" description="Helical" evidence="1">
    <location>
        <begin position="45"/>
        <end position="64"/>
    </location>
</feature>
<evidence type="ECO:0000313" key="4">
    <source>
        <dbReference type="Proteomes" id="UP000007013"/>
    </source>
</evidence>
<feature type="domain" description="EamA" evidence="2">
    <location>
        <begin position="156"/>
        <end position="282"/>
    </location>
</feature>
<keyword evidence="1" id="KW-0472">Membrane</keyword>
<sequence>MRPLHACDTLSGSVKDPAHARAIGLLVIASFCWSLGGLLIKAVDWPPLAVAGMRGLFAGLFLLATNRPLRFTFSRAQLIGALGYAACTVTFVAATKLTTAANAILLQYTAPVWIALFGAWLIGERATRADWLTIVVVLAGMTLFFAGGLDFSGVLGNSIAILSGVCFAAMTLALRSQKDQSPVESIILGNLLAFLVGLPWIVSAPPLNAVGWFALLLLGIVQLGVSYWLYARAIRHVTALEASIIPVIEPILNPVWVMLMLGETPTSLALLGGVIVLTAITLRAIASIRGAASRSAPHAPRESEFEV</sequence>
<feature type="transmembrane region" description="Helical" evidence="1">
    <location>
        <begin position="100"/>
        <end position="122"/>
    </location>
</feature>
<evidence type="ECO:0000313" key="3">
    <source>
        <dbReference type="EMBL" id="ACB74195.1"/>
    </source>
</evidence>
<name>B1ZWR8_OPITP</name>
<feature type="transmembrane region" description="Helical" evidence="1">
    <location>
        <begin position="129"/>
        <end position="149"/>
    </location>
</feature>
<dbReference type="GO" id="GO:0016020">
    <property type="term" value="C:membrane"/>
    <property type="evidence" value="ECO:0007669"/>
    <property type="project" value="InterPro"/>
</dbReference>
<dbReference type="eggNOG" id="COG0697">
    <property type="taxonomic scope" value="Bacteria"/>
</dbReference>
<dbReference type="AlphaFoldDB" id="B1ZWR8"/>
<feature type="transmembrane region" description="Helical" evidence="1">
    <location>
        <begin position="186"/>
        <end position="203"/>
    </location>
</feature>
<gene>
    <name evidence="3" type="ordered locus">Oter_0907</name>
</gene>
<dbReference type="InterPro" id="IPR037185">
    <property type="entry name" value="EmrE-like"/>
</dbReference>
<feature type="transmembrane region" description="Helical" evidence="1">
    <location>
        <begin position="268"/>
        <end position="286"/>
    </location>
</feature>
<dbReference type="KEGG" id="ote:Oter_0907"/>
<dbReference type="STRING" id="452637.Oter_0907"/>
<feature type="transmembrane region" description="Helical" evidence="1">
    <location>
        <begin position="155"/>
        <end position="174"/>
    </location>
</feature>
<dbReference type="HOGENOM" id="CLU_033863_17_2_0"/>
<keyword evidence="1" id="KW-1133">Transmembrane helix</keyword>